<comment type="subcellular location">
    <subcellularLocation>
        <location evidence="1">Nucleus</location>
    </subcellularLocation>
</comment>
<dbReference type="InterPro" id="IPR014774">
    <property type="entry name" value="KaiC-like_dom"/>
</dbReference>
<dbReference type="KEGG" id="cci:CC1G_02546"/>
<proteinExistence type="predicted"/>
<dbReference type="STRING" id="240176.A8NBT6"/>
<protein>
    <recommendedName>
        <fullName evidence="7">RecA family profile 1 domain-containing protein</fullName>
    </recommendedName>
</protein>
<dbReference type="GO" id="GO:0005657">
    <property type="term" value="C:replication fork"/>
    <property type="evidence" value="ECO:0007669"/>
    <property type="project" value="TreeGrafter"/>
</dbReference>
<dbReference type="Gene3D" id="3.40.50.300">
    <property type="entry name" value="P-loop containing nucleotide triphosphate hydrolases"/>
    <property type="match status" value="1"/>
</dbReference>
<comment type="caution">
    <text evidence="8">The sequence shown here is derived from an EMBL/GenBank/DDBJ whole genome shotgun (WGS) entry which is preliminary data.</text>
</comment>
<gene>
    <name evidence="8" type="ORF">CC1G_02546</name>
</gene>
<dbReference type="eggNOG" id="KOG1434">
    <property type="taxonomic scope" value="Eukaryota"/>
</dbReference>
<name>A8NBT6_COPC7</name>
<keyword evidence="5" id="KW-0234">DNA repair</keyword>
<evidence type="ECO:0000313" key="8">
    <source>
        <dbReference type="EMBL" id="EAU89657.2"/>
    </source>
</evidence>
<evidence type="ECO:0000256" key="2">
    <source>
        <dbReference type="ARBA" id="ARBA00022741"/>
    </source>
</evidence>
<dbReference type="Pfam" id="PF06745">
    <property type="entry name" value="ATPase"/>
    <property type="match status" value="1"/>
</dbReference>
<evidence type="ECO:0000259" key="7">
    <source>
        <dbReference type="PROSITE" id="PS50162"/>
    </source>
</evidence>
<dbReference type="VEuPathDB" id="FungiDB:CC1G_02546"/>
<evidence type="ECO:0000256" key="1">
    <source>
        <dbReference type="ARBA" id="ARBA00004123"/>
    </source>
</evidence>
<dbReference type="GO" id="GO:0005524">
    <property type="term" value="F:ATP binding"/>
    <property type="evidence" value="ECO:0007669"/>
    <property type="project" value="UniProtKB-KW"/>
</dbReference>
<evidence type="ECO:0000256" key="6">
    <source>
        <dbReference type="ARBA" id="ARBA00023242"/>
    </source>
</evidence>
<dbReference type="PANTHER" id="PTHR46239:SF1">
    <property type="entry name" value="DNA REPAIR PROTEIN RAD51 HOMOLOG 3"/>
    <property type="match status" value="1"/>
</dbReference>
<keyword evidence="2" id="KW-0547">Nucleotide-binding</keyword>
<dbReference type="GO" id="GO:0000400">
    <property type="term" value="F:four-way junction DNA binding"/>
    <property type="evidence" value="ECO:0007669"/>
    <property type="project" value="TreeGrafter"/>
</dbReference>
<reference evidence="8 9" key="1">
    <citation type="journal article" date="2010" name="Proc. Natl. Acad. Sci. U.S.A.">
        <title>Insights into evolution of multicellular fungi from the assembled chromosomes of the mushroom Coprinopsis cinerea (Coprinus cinereus).</title>
        <authorList>
            <person name="Stajich J.E."/>
            <person name="Wilke S.K."/>
            <person name="Ahren D."/>
            <person name="Au C.H."/>
            <person name="Birren B.W."/>
            <person name="Borodovsky M."/>
            <person name="Burns C."/>
            <person name="Canback B."/>
            <person name="Casselton L.A."/>
            <person name="Cheng C.K."/>
            <person name="Deng J."/>
            <person name="Dietrich F.S."/>
            <person name="Fargo D.C."/>
            <person name="Farman M.L."/>
            <person name="Gathman A.C."/>
            <person name="Goldberg J."/>
            <person name="Guigo R."/>
            <person name="Hoegger P.J."/>
            <person name="Hooker J.B."/>
            <person name="Huggins A."/>
            <person name="James T.Y."/>
            <person name="Kamada T."/>
            <person name="Kilaru S."/>
            <person name="Kodira C."/>
            <person name="Kues U."/>
            <person name="Kupfer D."/>
            <person name="Kwan H.S."/>
            <person name="Lomsadze A."/>
            <person name="Li W."/>
            <person name="Lilly W.W."/>
            <person name="Ma L.J."/>
            <person name="Mackey A.J."/>
            <person name="Manning G."/>
            <person name="Martin F."/>
            <person name="Muraguchi H."/>
            <person name="Natvig D.O."/>
            <person name="Palmerini H."/>
            <person name="Ramesh M.A."/>
            <person name="Rehmeyer C.J."/>
            <person name="Roe B.A."/>
            <person name="Shenoy N."/>
            <person name="Stanke M."/>
            <person name="Ter-Hovhannisyan V."/>
            <person name="Tunlid A."/>
            <person name="Velagapudi R."/>
            <person name="Vision T.J."/>
            <person name="Zeng Q."/>
            <person name="Zolan M.E."/>
            <person name="Pukkila P.J."/>
        </authorList>
    </citation>
    <scope>NUCLEOTIDE SEQUENCE [LARGE SCALE GENOMIC DNA]</scope>
    <source>
        <strain evidence="9">Okayama-7 / 130 / ATCC MYA-4618 / FGSC 9003</strain>
    </source>
</reference>
<dbReference type="GO" id="GO:0007131">
    <property type="term" value="P:reciprocal meiotic recombination"/>
    <property type="evidence" value="ECO:0007669"/>
    <property type="project" value="TreeGrafter"/>
</dbReference>
<keyword evidence="3" id="KW-0227">DNA damage</keyword>
<evidence type="ECO:0000256" key="4">
    <source>
        <dbReference type="ARBA" id="ARBA00022840"/>
    </source>
</evidence>
<evidence type="ECO:0000256" key="5">
    <source>
        <dbReference type="ARBA" id="ARBA00023204"/>
    </source>
</evidence>
<dbReference type="InterPro" id="IPR020588">
    <property type="entry name" value="RecA_ATP-bd"/>
</dbReference>
<accession>A8NBT6</accession>
<dbReference type="PANTHER" id="PTHR46239">
    <property type="entry name" value="DNA REPAIR PROTEIN RAD51 HOMOLOG 3 RAD51C"/>
    <property type="match status" value="1"/>
</dbReference>
<dbReference type="AlphaFoldDB" id="A8NBT6"/>
<dbReference type="InParanoid" id="A8NBT6"/>
<organism evidence="8 9">
    <name type="scientific">Coprinopsis cinerea (strain Okayama-7 / 130 / ATCC MYA-4618 / FGSC 9003)</name>
    <name type="common">Inky cap fungus</name>
    <name type="synonym">Hormographiella aspergillata</name>
    <dbReference type="NCBI Taxonomy" id="240176"/>
    <lineage>
        <taxon>Eukaryota</taxon>
        <taxon>Fungi</taxon>
        <taxon>Dikarya</taxon>
        <taxon>Basidiomycota</taxon>
        <taxon>Agaricomycotina</taxon>
        <taxon>Agaricomycetes</taxon>
        <taxon>Agaricomycetidae</taxon>
        <taxon>Agaricales</taxon>
        <taxon>Agaricineae</taxon>
        <taxon>Psathyrellaceae</taxon>
        <taxon>Coprinopsis</taxon>
    </lineage>
</organism>
<dbReference type="GO" id="GO:0008821">
    <property type="term" value="F:crossover junction DNA endonuclease activity"/>
    <property type="evidence" value="ECO:0007669"/>
    <property type="project" value="TreeGrafter"/>
</dbReference>
<dbReference type="OrthoDB" id="5957327at2759"/>
<feature type="domain" description="RecA family profile 1" evidence="7">
    <location>
        <begin position="78"/>
        <end position="240"/>
    </location>
</feature>
<dbReference type="Proteomes" id="UP000001861">
    <property type="component" value="Unassembled WGS sequence"/>
</dbReference>
<dbReference type="EMBL" id="AACS02000009">
    <property type="protein sequence ID" value="EAU89657.2"/>
    <property type="molecule type" value="Genomic_DNA"/>
</dbReference>
<dbReference type="InterPro" id="IPR027417">
    <property type="entry name" value="P-loop_NTPase"/>
</dbReference>
<dbReference type="HOGENOM" id="CLU_075134_0_0_1"/>
<dbReference type="GO" id="GO:0000707">
    <property type="term" value="P:meiotic DNA recombinase assembly"/>
    <property type="evidence" value="ECO:0007669"/>
    <property type="project" value="TreeGrafter"/>
</dbReference>
<dbReference type="InterPro" id="IPR052093">
    <property type="entry name" value="HR_Repair_Mediator"/>
</dbReference>
<keyword evidence="4" id="KW-0067">ATP-binding</keyword>
<evidence type="ECO:0000313" key="9">
    <source>
        <dbReference type="Proteomes" id="UP000001861"/>
    </source>
</evidence>
<keyword evidence="6" id="KW-0539">Nucleus</keyword>
<dbReference type="PROSITE" id="PS50162">
    <property type="entry name" value="RECA_2"/>
    <property type="match status" value="1"/>
</dbReference>
<dbReference type="GO" id="GO:0033063">
    <property type="term" value="C:Rad51B-Rad51C-Rad51D-XRCC2 complex"/>
    <property type="evidence" value="ECO:0007669"/>
    <property type="project" value="TreeGrafter"/>
</dbReference>
<dbReference type="OMA" id="FVDMQNM"/>
<dbReference type="GeneID" id="6008768"/>
<dbReference type="GO" id="GO:0033065">
    <property type="term" value="C:Rad51C-XRCC3 complex"/>
    <property type="evidence" value="ECO:0007669"/>
    <property type="project" value="TreeGrafter"/>
</dbReference>
<evidence type="ECO:0000256" key="3">
    <source>
        <dbReference type="ARBA" id="ARBA00022763"/>
    </source>
</evidence>
<dbReference type="RefSeq" id="XP_001832284.2">
    <property type="nucleotide sequence ID" value="XM_001832232.2"/>
</dbReference>
<sequence length="315" mass="33626">MSSNRSILSLPLRKEVITALSGAGYTTLRDLAGVSADSLSKELAISDEVADQILSYLAPAPTAPGLSMTQSVAVLAQPNDKFSTGCSGLDKILGGGLQRGHILELSGPPGSPKELIARNLIIEFAKLGHSVILVDCQNSIDLRALQRSLQGSDSLQSVSYQRVMDLPSLLLFFEHLPGVLAQRTKDTLLVVASLSFPFQSPDLTPARRNILLQKLKQLLAKETNTQRVTVVTTSSLATKMVNADGSIGTFDTGTQGIMVPQLGSLYLPSGKSWRILLAPNEPMNGFVRLYASPQHQQNPGSSYAVEPYTIVSAAA</sequence>
<dbReference type="SUPFAM" id="SSF52540">
    <property type="entry name" value="P-loop containing nucleoside triphosphate hydrolases"/>
    <property type="match status" value="1"/>
</dbReference>
<dbReference type="GO" id="GO:0140664">
    <property type="term" value="F:ATP-dependent DNA damage sensor activity"/>
    <property type="evidence" value="ECO:0007669"/>
    <property type="project" value="InterPro"/>
</dbReference>
<keyword evidence="9" id="KW-1185">Reference proteome</keyword>